<accession>A0A1P8MY09</accession>
<proteinExistence type="predicted"/>
<evidence type="ECO:0008006" key="3">
    <source>
        <dbReference type="Google" id="ProtNLM"/>
    </source>
</evidence>
<reference evidence="1 2" key="1">
    <citation type="submission" date="2017-01" db="EMBL/GenBank/DDBJ databases">
        <title>Complete genome of Tateyamaria omphalii DOK1-4 isolated from seawater in Dokdo.</title>
        <authorList>
            <person name="Kim J.H."/>
            <person name="Chi W.-J."/>
        </authorList>
    </citation>
    <scope>NUCLEOTIDE SEQUENCE [LARGE SCALE GENOMIC DNA]</scope>
    <source>
        <strain evidence="1 2">DOK1-4</strain>
    </source>
</reference>
<evidence type="ECO:0000313" key="1">
    <source>
        <dbReference type="EMBL" id="APX12975.1"/>
    </source>
</evidence>
<dbReference type="GO" id="GO:0043165">
    <property type="term" value="P:Gram-negative-bacterium-type cell outer membrane assembly"/>
    <property type="evidence" value="ECO:0007669"/>
    <property type="project" value="InterPro"/>
</dbReference>
<sequence>MRLLAALTLALTVAACGFEPVYGPGGTGTKLQNRVLVDPPRDREGFLLVRQLEERLGRAGDPTYKLAIDLSVAEEARAIDPDGDIRRYHMIGSAAFTLSDADTGAVVMSDLVDNFVGYSATGTTVATLSAQRDATERLMTILADEIVLQLQVSDL</sequence>
<protein>
    <recommendedName>
        <fullName evidence="3">LPS-assembly lipoprotein</fullName>
    </recommendedName>
</protein>
<dbReference type="InterPro" id="IPR007485">
    <property type="entry name" value="LPS_assembly_LptE"/>
</dbReference>
<dbReference type="PROSITE" id="PS51257">
    <property type="entry name" value="PROKAR_LIPOPROTEIN"/>
    <property type="match status" value="1"/>
</dbReference>
<dbReference type="Gene3D" id="3.30.160.150">
    <property type="entry name" value="Lipoprotein like domain"/>
    <property type="match status" value="1"/>
</dbReference>
<dbReference type="GO" id="GO:0019867">
    <property type="term" value="C:outer membrane"/>
    <property type="evidence" value="ECO:0007669"/>
    <property type="project" value="InterPro"/>
</dbReference>
<name>A0A1P8MY09_9RHOB</name>
<dbReference type="STRING" id="299262.BWR18_15760"/>
<dbReference type="Pfam" id="PF04390">
    <property type="entry name" value="LptE"/>
    <property type="match status" value="1"/>
</dbReference>
<evidence type="ECO:0000313" key="2">
    <source>
        <dbReference type="Proteomes" id="UP000186336"/>
    </source>
</evidence>
<gene>
    <name evidence="1" type="ORF">BWR18_15760</name>
</gene>
<dbReference type="AlphaFoldDB" id="A0A1P8MY09"/>
<dbReference type="Proteomes" id="UP000186336">
    <property type="component" value="Chromosome"/>
</dbReference>
<keyword evidence="2" id="KW-1185">Reference proteome</keyword>
<organism evidence="1 2">
    <name type="scientific">Tateyamaria omphalii</name>
    <dbReference type="NCBI Taxonomy" id="299262"/>
    <lineage>
        <taxon>Bacteria</taxon>
        <taxon>Pseudomonadati</taxon>
        <taxon>Pseudomonadota</taxon>
        <taxon>Alphaproteobacteria</taxon>
        <taxon>Rhodobacterales</taxon>
        <taxon>Roseobacteraceae</taxon>
        <taxon>Tateyamaria</taxon>
    </lineage>
</organism>
<dbReference type="OrthoDB" id="7629596at2"/>
<dbReference type="EMBL" id="CP019312">
    <property type="protein sequence ID" value="APX12975.1"/>
    <property type="molecule type" value="Genomic_DNA"/>
</dbReference>
<dbReference type="RefSeq" id="WP_076629396.1">
    <property type="nucleotide sequence ID" value="NZ_CP019312.1"/>
</dbReference>
<dbReference type="KEGG" id="tom:BWR18_15760"/>